<dbReference type="RefSeq" id="WP_348737299.1">
    <property type="nucleotide sequence ID" value="NZ_CAXJRC010000007.1"/>
</dbReference>
<reference evidence="1 2" key="1">
    <citation type="submission" date="2024-05" db="EMBL/GenBank/DDBJ databases">
        <authorList>
            <person name="Duchaud E."/>
        </authorList>
    </citation>
    <scope>NUCLEOTIDE SEQUENCE [LARGE SCALE GENOMIC DNA]</scope>
    <source>
        <strain evidence="1">Ena-SAMPLE-TAB-13-05-2024-13:56:06:370-140305</strain>
    </source>
</reference>
<name>A0ABP1F804_9FLAO</name>
<evidence type="ECO:0000313" key="2">
    <source>
        <dbReference type="Proteomes" id="UP001497602"/>
    </source>
</evidence>
<evidence type="ECO:0000313" key="1">
    <source>
        <dbReference type="EMBL" id="CAL2105473.1"/>
    </source>
</evidence>
<proteinExistence type="predicted"/>
<gene>
    <name evidence="1" type="ORF">T190115A13A_160006</name>
</gene>
<comment type="caution">
    <text evidence="1">The sequence shown here is derived from an EMBL/GenBank/DDBJ whole genome shotgun (WGS) entry which is preliminary data.</text>
</comment>
<keyword evidence="2" id="KW-1185">Reference proteome</keyword>
<organism evidence="1 2">
    <name type="scientific">Tenacibaculum vairaonense</name>
    <dbReference type="NCBI Taxonomy" id="3137860"/>
    <lineage>
        <taxon>Bacteria</taxon>
        <taxon>Pseudomonadati</taxon>
        <taxon>Bacteroidota</taxon>
        <taxon>Flavobacteriia</taxon>
        <taxon>Flavobacteriales</taxon>
        <taxon>Flavobacteriaceae</taxon>
        <taxon>Tenacibaculum</taxon>
    </lineage>
</organism>
<dbReference type="EMBL" id="CAXJRC010000007">
    <property type="protein sequence ID" value="CAL2105473.1"/>
    <property type="molecule type" value="Genomic_DNA"/>
</dbReference>
<dbReference type="Proteomes" id="UP001497602">
    <property type="component" value="Unassembled WGS sequence"/>
</dbReference>
<protein>
    <submittedName>
        <fullName evidence="1">Uncharacterized protein</fullName>
    </submittedName>
</protein>
<accession>A0ABP1F804</accession>
<sequence length="55" mass="6595">MKTQINKLAEGKYEVGNGIAVIRDYKIQFSDRVTKEEIQEFKEYFEKENNCKVEY</sequence>